<keyword evidence="2" id="KW-1185">Reference proteome</keyword>
<organism evidence="1 2">
    <name type="scientific">Avena sativa</name>
    <name type="common">Oat</name>
    <dbReference type="NCBI Taxonomy" id="4498"/>
    <lineage>
        <taxon>Eukaryota</taxon>
        <taxon>Viridiplantae</taxon>
        <taxon>Streptophyta</taxon>
        <taxon>Embryophyta</taxon>
        <taxon>Tracheophyta</taxon>
        <taxon>Spermatophyta</taxon>
        <taxon>Magnoliopsida</taxon>
        <taxon>Liliopsida</taxon>
        <taxon>Poales</taxon>
        <taxon>Poaceae</taxon>
        <taxon>BOP clade</taxon>
        <taxon>Pooideae</taxon>
        <taxon>Poodae</taxon>
        <taxon>Poeae</taxon>
        <taxon>Poeae Chloroplast Group 1 (Aveneae type)</taxon>
        <taxon>Aveninae</taxon>
        <taxon>Avena</taxon>
    </lineage>
</organism>
<dbReference type="Proteomes" id="UP001732700">
    <property type="component" value="Chromosome 3C"/>
</dbReference>
<dbReference type="EnsemblPlants" id="AVESA.00010b.r2.3CG0508230.1">
    <property type="protein sequence ID" value="AVESA.00010b.r2.3CG0508230.1.CDS"/>
    <property type="gene ID" value="AVESA.00010b.r2.3CG0508230"/>
</dbReference>
<evidence type="ECO:0000313" key="1">
    <source>
        <dbReference type="EnsemblPlants" id="AVESA.00010b.r2.3CG0508230.1.CDS"/>
    </source>
</evidence>
<protein>
    <submittedName>
        <fullName evidence="1">Uncharacterized protein</fullName>
    </submittedName>
</protein>
<evidence type="ECO:0000313" key="2">
    <source>
        <dbReference type="Proteomes" id="UP001732700"/>
    </source>
</evidence>
<proteinExistence type="predicted"/>
<name>A0ACD5VUF5_AVESA</name>
<sequence>MCNSNVKSAGVAQIAGRPVLQPAGNRVAAPEVARPLKKSLQKSLSMPASYDNAAATAATACVAAPKNAATGDFARAAAATPYLLPPTPAKAPGGRAAASMGGADKNRKVAKKAGAVLPVVTFAALEAFEVAGPAGSIAAAQREHVTQAQAQRKSRIAHYGRTASFSRVEGRVGATATATVPAAAAALDEKRCSFITAYSDPVYVAYHDEEWGLPVHDDQLLFEMLTLSGVQVGADWASILRRRHIYREAFSGFNVDAVAKYTEKQMASVSAGFGLDLGTIRGAVNNACRILEVRRDFGSLGKYVWGFVNHKPLSPGYKYSRKIPVKTSKSESISKDMVRRGFRFVGPTVLHSFMQAVGLTNDHLVSCPRHRVCCNSPPTLPPLDRRSI</sequence>
<reference evidence="1" key="1">
    <citation type="submission" date="2021-05" db="EMBL/GenBank/DDBJ databases">
        <authorList>
            <person name="Scholz U."/>
            <person name="Mascher M."/>
            <person name="Fiebig A."/>
        </authorList>
    </citation>
    <scope>NUCLEOTIDE SEQUENCE [LARGE SCALE GENOMIC DNA]</scope>
</reference>
<accession>A0ACD5VUF5</accession>
<reference evidence="1" key="2">
    <citation type="submission" date="2025-09" db="UniProtKB">
        <authorList>
            <consortium name="EnsemblPlants"/>
        </authorList>
    </citation>
    <scope>IDENTIFICATION</scope>
</reference>